<proteinExistence type="predicted"/>
<feature type="domain" description="DUF5641" evidence="2">
    <location>
        <begin position="131"/>
        <end position="221"/>
    </location>
</feature>
<dbReference type="EnsemblMetazoa" id="AALFPA23_003988.R4718">
    <property type="protein sequence ID" value="AALFPA23_003988.P4718"/>
    <property type="gene ID" value="AALFPA23_003988"/>
</dbReference>
<dbReference type="Gene3D" id="3.30.420.10">
    <property type="entry name" value="Ribonuclease H-like superfamily/Ribonuclease H"/>
    <property type="match status" value="1"/>
</dbReference>
<accession>A0ABM1XYF5</accession>
<name>A0ABM1XYF5_AEDAL</name>
<dbReference type="PANTHER" id="PTHR47331">
    <property type="entry name" value="PHD-TYPE DOMAIN-CONTAINING PROTEIN"/>
    <property type="match status" value="1"/>
</dbReference>
<dbReference type="RefSeq" id="XP_062713879.1">
    <property type="nucleotide sequence ID" value="XM_062857895.1"/>
</dbReference>
<dbReference type="InterPro" id="IPR036397">
    <property type="entry name" value="RNaseH_sf"/>
</dbReference>
<dbReference type="Pfam" id="PF18701">
    <property type="entry name" value="DUF5641"/>
    <property type="match status" value="1"/>
</dbReference>
<keyword evidence="4" id="KW-1185">Reference proteome</keyword>
<organism evidence="3 4">
    <name type="scientific">Aedes albopictus</name>
    <name type="common">Asian tiger mosquito</name>
    <name type="synonym">Stegomyia albopicta</name>
    <dbReference type="NCBI Taxonomy" id="7160"/>
    <lineage>
        <taxon>Eukaryota</taxon>
        <taxon>Metazoa</taxon>
        <taxon>Ecdysozoa</taxon>
        <taxon>Arthropoda</taxon>
        <taxon>Hexapoda</taxon>
        <taxon>Insecta</taxon>
        <taxon>Pterygota</taxon>
        <taxon>Neoptera</taxon>
        <taxon>Endopterygota</taxon>
        <taxon>Diptera</taxon>
        <taxon>Nematocera</taxon>
        <taxon>Culicoidea</taxon>
        <taxon>Culicidae</taxon>
        <taxon>Culicinae</taxon>
        <taxon>Aedini</taxon>
        <taxon>Aedes</taxon>
        <taxon>Stegomyia</taxon>
    </lineage>
</organism>
<reference evidence="3" key="2">
    <citation type="submission" date="2025-05" db="UniProtKB">
        <authorList>
            <consortium name="EnsemblMetazoa"/>
        </authorList>
    </citation>
    <scope>IDENTIFICATION</scope>
    <source>
        <strain evidence="3">Foshan</strain>
    </source>
</reference>
<sequence length="275" mass="30814">MNFVGASRELQTQVKQMNEKLSAVFTNATTKWIFNPPSAPHMGGSWERLVRSVKVAFAGLSITRNPDDETLLTLMTEAEGVINTRPLTFMPLENDSQEALTPNHFLLLSSQGVAQRPEPLVDRAEFLRNSYSFMKGLVDEFWHRWIKEYLPTIAVRTKWIEDSRDLQEGDAVIVVDESTRNGWLRGRVLSVVKGCDGRVRQAYVRTSTGVLRRPASKIAVLEIQSGRGEKDLGNTGQPESSDQYYGSGDVGSTTPLLAETDEKVKRLDSQLVKEQ</sequence>
<dbReference type="GeneID" id="134290714"/>
<evidence type="ECO:0000313" key="4">
    <source>
        <dbReference type="Proteomes" id="UP000069940"/>
    </source>
</evidence>
<feature type="compositionally biased region" description="Polar residues" evidence="1">
    <location>
        <begin position="234"/>
        <end position="255"/>
    </location>
</feature>
<feature type="region of interest" description="Disordered" evidence="1">
    <location>
        <begin position="229"/>
        <end position="259"/>
    </location>
</feature>
<reference evidence="4" key="1">
    <citation type="journal article" date="2015" name="Proc. Natl. Acad. Sci. U.S.A.">
        <title>Genome sequence of the Asian Tiger mosquito, Aedes albopictus, reveals insights into its biology, genetics, and evolution.</title>
        <authorList>
            <person name="Chen X.G."/>
            <person name="Jiang X."/>
            <person name="Gu J."/>
            <person name="Xu M."/>
            <person name="Wu Y."/>
            <person name="Deng Y."/>
            <person name="Zhang C."/>
            <person name="Bonizzoni M."/>
            <person name="Dermauw W."/>
            <person name="Vontas J."/>
            <person name="Armbruster P."/>
            <person name="Huang X."/>
            <person name="Yang Y."/>
            <person name="Zhang H."/>
            <person name="He W."/>
            <person name="Peng H."/>
            <person name="Liu Y."/>
            <person name="Wu K."/>
            <person name="Chen J."/>
            <person name="Lirakis M."/>
            <person name="Topalis P."/>
            <person name="Van Leeuwen T."/>
            <person name="Hall A.B."/>
            <person name="Jiang X."/>
            <person name="Thorpe C."/>
            <person name="Mueller R.L."/>
            <person name="Sun C."/>
            <person name="Waterhouse R.M."/>
            <person name="Yan G."/>
            <person name="Tu Z.J."/>
            <person name="Fang X."/>
            <person name="James A.A."/>
        </authorList>
    </citation>
    <scope>NUCLEOTIDE SEQUENCE [LARGE SCALE GENOMIC DNA]</scope>
    <source>
        <strain evidence="4">Foshan</strain>
    </source>
</reference>
<protein>
    <recommendedName>
        <fullName evidence="2">DUF5641 domain-containing protein</fullName>
    </recommendedName>
</protein>
<evidence type="ECO:0000313" key="3">
    <source>
        <dbReference type="EnsemblMetazoa" id="AALFPA23_003988.P4718"/>
    </source>
</evidence>
<dbReference type="PANTHER" id="PTHR47331:SF1">
    <property type="entry name" value="GAG-LIKE PROTEIN"/>
    <property type="match status" value="1"/>
</dbReference>
<dbReference type="Proteomes" id="UP000069940">
    <property type="component" value="Unassembled WGS sequence"/>
</dbReference>
<evidence type="ECO:0000256" key="1">
    <source>
        <dbReference type="SAM" id="MobiDB-lite"/>
    </source>
</evidence>
<evidence type="ECO:0000259" key="2">
    <source>
        <dbReference type="Pfam" id="PF18701"/>
    </source>
</evidence>
<dbReference type="InterPro" id="IPR040676">
    <property type="entry name" value="DUF5641"/>
</dbReference>